<feature type="domain" description="SCP2" evidence="2">
    <location>
        <begin position="20"/>
        <end position="117"/>
    </location>
</feature>
<gene>
    <name evidence="1 3" type="primary">ubiJ</name>
    <name evidence="3" type="ORF">SIN8267_01955</name>
</gene>
<dbReference type="InterPro" id="IPR038989">
    <property type="entry name" value="UbiJ"/>
</dbReference>
<dbReference type="Pfam" id="PF02036">
    <property type="entry name" value="SCP2"/>
    <property type="match status" value="1"/>
</dbReference>
<dbReference type="InterPro" id="IPR003033">
    <property type="entry name" value="SCP2_sterol-bd_dom"/>
</dbReference>
<comment type="pathway">
    <text evidence="1">Cofactor biosynthesis; ubiquinone biosynthesis.</text>
</comment>
<keyword evidence="4" id="KW-1185">Reference proteome</keyword>
<reference evidence="3" key="1">
    <citation type="submission" date="2021-12" db="EMBL/GenBank/DDBJ databases">
        <authorList>
            <person name="Rodrigo-Torres L."/>
            <person name="Arahal R. D."/>
            <person name="Lucena T."/>
        </authorList>
    </citation>
    <scope>NUCLEOTIDE SEQUENCE</scope>
    <source>
        <strain evidence="3">CECT 8267</strain>
    </source>
</reference>
<dbReference type="RefSeq" id="WP_237444542.1">
    <property type="nucleotide sequence ID" value="NZ_CAKLPX010000002.1"/>
</dbReference>
<evidence type="ECO:0000313" key="3">
    <source>
        <dbReference type="EMBL" id="CAH0991840.1"/>
    </source>
</evidence>
<name>A0ABM9AFN2_9GAMM</name>
<comment type="subcellular location">
    <subcellularLocation>
        <location evidence="1">Cytoplasm</location>
    </subcellularLocation>
</comment>
<proteinExistence type="inferred from homology"/>
<evidence type="ECO:0000256" key="1">
    <source>
        <dbReference type="HAMAP-Rule" id="MF_02215"/>
    </source>
</evidence>
<comment type="caution">
    <text evidence="3">The sequence shown here is derived from an EMBL/GenBank/DDBJ whole genome shotgun (WGS) entry which is preliminary data.</text>
</comment>
<organism evidence="3 4">
    <name type="scientific">Sinobacterium norvegicum</name>
    <dbReference type="NCBI Taxonomy" id="1641715"/>
    <lineage>
        <taxon>Bacteria</taxon>
        <taxon>Pseudomonadati</taxon>
        <taxon>Pseudomonadota</taxon>
        <taxon>Gammaproteobacteria</taxon>
        <taxon>Cellvibrionales</taxon>
        <taxon>Spongiibacteraceae</taxon>
        <taxon>Sinobacterium</taxon>
    </lineage>
</organism>
<dbReference type="HAMAP" id="MF_02215">
    <property type="entry name" value="UbiJ"/>
    <property type="match status" value="1"/>
</dbReference>
<comment type="function">
    <text evidence="1">Required for ubiquinone (coenzyme Q) biosynthesis. Binds hydrophobic ubiquinone biosynthetic intermediates via its SCP2 domain and is essential for the stability of the Ubi complex. May constitute a docking platform where Ubi enzymes assemble and access their SCP2-bound polyprenyl substrates.</text>
</comment>
<accession>A0ABM9AFN2</accession>
<dbReference type="Proteomes" id="UP000838100">
    <property type="component" value="Unassembled WGS sequence"/>
</dbReference>
<evidence type="ECO:0000259" key="2">
    <source>
        <dbReference type="Pfam" id="PF02036"/>
    </source>
</evidence>
<dbReference type="EMBL" id="CAKLPX010000002">
    <property type="protein sequence ID" value="CAH0991840.1"/>
    <property type="molecule type" value="Genomic_DNA"/>
</dbReference>
<dbReference type="SUPFAM" id="SSF55718">
    <property type="entry name" value="SCP-like"/>
    <property type="match status" value="1"/>
</dbReference>
<keyword evidence="1" id="KW-0831">Ubiquinone biosynthesis</keyword>
<protein>
    <recommendedName>
        <fullName evidence="1">Ubiquinone biosynthesis accessory factor UbiJ</fullName>
    </recommendedName>
</protein>
<keyword evidence="1" id="KW-0963">Cytoplasm</keyword>
<dbReference type="InterPro" id="IPR036527">
    <property type="entry name" value="SCP2_sterol-bd_dom_sf"/>
</dbReference>
<sequence length="214" mass="23165">MIIHPTIHTAGLAALEQAINVALRFDPGTQGALAELDQRVFHIEITQPSLDFFLCPEADYLSLRGFNDGVVDTHLRGSASEFVQLVSADDAASALINGDITLTGDSAPLMQLQGILKELDIDWEAAISQALGGSSVADMAANTVGSILRGGFNFGRKLQQNLQRQTSDYILEEGRLSPPKAELEDFYQQVGKLANSTERLQARVDRLASKLAKQ</sequence>
<dbReference type="PANTHER" id="PTHR38693:SF1">
    <property type="entry name" value="UBIQUINONE BIOSYNTHESIS ACCESSORY FACTOR UBIJ"/>
    <property type="match status" value="1"/>
</dbReference>
<dbReference type="PANTHER" id="PTHR38693">
    <property type="entry name" value="UBIQUINONE BIOSYNTHESIS PROTEIN UBIJ"/>
    <property type="match status" value="1"/>
</dbReference>
<comment type="similarity">
    <text evidence="1">Belongs to the UbiJ family.</text>
</comment>
<evidence type="ECO:0000313" key="4">
    <source>
        <dbReference type="Proteomes" id="UP000838100"/>
    </source>
</evidence>
<keyword evidence="3" id="KW-0830">Ubiquinone</keyword>